<dbReference type="AlphaFoldDB" id="A0A845GQF4"/>
<dbReference type="PROSITE" id="PS50943">
    <property type="entry name" value="HTH_CROC1"/>
    <property type="match status" value="1"/>
</dbReference>
<reference evidence="3" key="1">
    <citation type="submission" date="2019-12" db="EMBL/GenBank/DDBJ databases">
        <title>Novel species isolated from a subtropical stream in China.</title>
        <authorList>
            <person name="Lu H."/>
        </authorList>
    </citation>
    <scope>NUCLEOTIDE SEQUENCE [LARGE SCALE GENOMIC DNA]</scope>
    <source>
        <strain evidence="3">FT81W</strain>
    </source>
</reference>
<evidence type="ECO:0000256" key="1">
    <source>
        <dbReference type="ARBA" id="ARBA00007227"/>
    </source>
</evidence>
<gene>
    <name evidence="3" type="ORF">GTP90_13335</name>
</gene>
<feature type="domain" description="HTH cro/C1-type" evidence="2">
    <location>
        <begin position="8"/>
        <end position="60"/>
    </location>
</feature>
<dbReference type="CDD" id="cd00093">
    <property type="entry name" value="HTH_XRE"/>
    <property type="match status" value="1"/>
</dbReference>
<dbReference type="PANTHER" id="PTHR43236">
    <property type="entry name" value="ANTITOXIN HIGA1"/>
    <property type="match status" value="1"/>
</dbReference>
<name>A0A845GQF4_9BURK</name>
<dbReference type="Gene3D" id="1.10.10.2910">
    <property type="match status" value="1"/>
</dbReference>
<dbReference type="EMBL" id="WWCX01000018">
    <property type="protein sequence ID" value="MYM94849.1"/>
    <property type="molecule type" value="Genomic_DNA"/>
</dbReference>
<dbReference type="InterPro" id="IPR010359">
    <property type="entry name" value="IrrE_HExxH"/>
</dbReference>
<dbReference type="RefSeq" id="WP_161084002.1">
    <property type="nucleotide sequence ID" value="NZ_WWCX01000018.1"/>
</dbReference>
<proteinExistence type="inferred from homology"/>
<dbReference type="InterPro" id="IPR001387">
    <property type="entry name" value="Cro/C1-type_HTH"/>
</dbReference>
<protein>
    <submittedName>
        <fullName evidence="3">ImmA/IrrE family metallo-endopeptidase</fullName>
    </submittedName>
</protein>
<dbReference type="InterPro" id="IPR010982">
    <property type="entry name" value="Lambda_DNA-bd_dom_sf"/>
</dbReference>
<evidence type="ECO:0000313" key="4">
    <source>
        <dbReference type="Proteomes" id="UP000447355"/>
    </source>
</evidence>
<accession>A0A845GQF4</accession>
<comment type="similarity">
    <text evidence="1">Belongs to the short-chain fatty acyl-CoA assimilation regulator (ScfR) family.</text>
</comment>
<organism evidence="3 4">
    <name type="scientific">Duganella vulcania</name>
    <dbReference type="NCBI Taxonomy" id="2692166"/>
    <lineage>
        <taxon>Bacteria</taxon>
        <taxon>Pseudomonadati</taxon>
        <taxon>Pseudomonadota</taxon>
        <taxon>Betaproteobacteria</taxon>
        <taxon>Burkholderiales</taxon>
        <taxon>Oxalobacteraceae</taxon>
        <taxon>Telluria group</taxon>
        <taxon>Duganella</taxon>
    </lineage>
</organism>
<dbReference type="Proteomes" id="UP000447355">
    <property type="component" value="Unassembled WGS sequence"/>
</dbReference>
<dbReference type="Pfam" id="PF06114">
    <property type="entry name" value="Peptidase_M78"/>
    <property type="match status" value="1"/>
</dbReference>
<dbReference type="GO" id="GO:0003677">
    <property type="term" value="F:DNA binding"/>
    <property type="evidence" value="ECO:0007669"/>
    <property type="project" value="InterPro"/>
</dbReference>
<evidence type="ECO:0000313" key="3">
    <source>
        <dbReference type="EMBL" id="MYM94849.1"/>
    </source>
</evidence>
<dbReference type="SMART" id="SM00530">
    <property type="entry name" value="HTH_XRE"/>
    <property type="match status" value="1"/>
</dbReference>
<sequence>MIGQRLFRARKAAGLSLRELAAKVDLSHAAIKKYEDELAVPTSATLLKLAQVLQVRTEYFFRPETVALETVEYRKRSSLPKKRLEAIEHEVIDHIERRIELEALFPTPPLKEFSPVAGLPKKISDLSQIEDAAEQVRNAWALGYAPIPELIDALETHGIRVFMIDANADPKFDGLAAAVHKMPVIVVGRNWSGDRQRFTLAHELGHLMLAGRLAGNIDEEVACNRFAGAFLVPRQSALQELGARRSFIELKELALLKEEFGLSMGGLLYRARDLGIVSPAWRDEQARQFRLKGWHLTEPGAPYPVEQPHVFEQLIFHALAEDYIGESKAAELMRMPIGAFRKMRSLESGNAAPYQ</sequence>
<dbReference type="InterPro" id="IPR052345">
    <property type="entry name" value="Rad_response_metalloprotease"/>
</dbReference>
<dbReference type="SUPFAM" id="SSF47413">
    <property type="entry name" value="lambda repressor-like DNA-binding domains"/>
    <property type="match status" value="1"/>
</dbReference>
<evidence type="ECO:0000259" key="2">
    <source>
        <dbReference type="PROSITE" id="PS50943"/>
    </source>
</evidence>
<dbReference type="Gene3D" id="1.10.260.40">
    <property type="entry name" value="lambda repressor-like DNA-binding domains"/>
    <property type="match status" value="1"/>
</dbReference>
<dbReference type="PANTHER" id="PTHR43236:SF1">
    <property type="entry name" value="BLL7220 PROTEIN"/>
    <property type="match status" value="1"/>
</dbReference>
<comment type="caution">
    <text evidence="3">The sequence shown here is derived from an EMBL/GenBank/DDBJ whole genome shotgun (WGS) entry which is preliminary data.</text>
</comment>
<dbReference type="Pfam" id="PF01381">
    <property type="entry name" value="HTH_3"/>
    <property type="match status" value="1"/>
</dbReference>